<comment type="caution">
    <text evidence="3">The sequence shown here is derived from an EMBL/GenBank/DDBJ whole genome shotgun (WGS) entry which is preliminary data.</text>
</comment>
<keyword evidence="1" id="KW-1133">Transmembrane helix</keyword>
<dbReference type="EMBL" id="DXBS01000029">
    <property type="protein sequence ID" value="HIZ24109.1"/>
    <property type="molecule type" value="Genomic_DNA"/>
</dbReference>
<sequence length="417" mass="46032">MARRSSKKKKQMIIAVVAIVLVIAIVLGVCWYFLIYSKGMTIGEFLHSLGIGTTCPSDDDSGNTPPEEAVSGNMEEIVSADLSIHFIAPEVRASGDCTLIKVGDTEVLIDAGPTQGNVAAIKEYLEGYCTDGVIEYVIATHADTDHIAGLVGTSSGGEYNGILYSYEIGTIIRFDRTNKELETEAGNPTLYARFETAVDYAEEQGAEIYTGSDCWNERGGASRTYYLDDARSISMNILYNYYYDHEASDENDYSVCMLLSQELGDGTNHYLFTGDLEEDGEERLVENNELPHVVLYKAGHHGSKTSSTNALLEVITPDYVAVCCCAGYNEYGAAEENIFPTQAFIDRVGAYTSYIYVTIMWDEATNGFCDMNGDIVFYYGSGEDEGSKTLKLWCSNNDTVLKDTDWFRENRTWSGVL</sequence>
<keyword evidence="1" id="KW-0472">Membrane</keyword>
<feature type="transmembrane region" description="Helical" evidence="1">
    <location>
        <begin position="12"/>
        <end position="34"/>
    </location>
</feature>
<reference evidence="3" key="2">
    <citation type="submission" date="2021-04" db="EMBL/GenBank/DDBJ databases">
        <authorList>
            <person name="Gilroy R."/>
        </authorList>
    </citation>
    <scope>NUCLEOTIDE SEQUENCE</scope>
    <source>
        <strain evidence="3">CHK33-5263</strain>
    </source>
</reference>
<dbReference type="PANTHER" id="PTHR30619:SF1">
    <property type="entry name" value="RECOMBINATION PROTEIN 2"/>
    <property type="match status" value="1"/>
</dbReference>
<reference evidence="3" key="1">
    <citation type="journal article" date="2021" name="PeerJ">
        <title>Extensive microbial diversity within the chicken gut microbiome revealed by metagenomics and culture.</title>
        <authorList>
            <person name="Gilroy R."/>
            <person name="Ravi A."/>
            <person name="Getino M."/>
            <person name="Pursley I."/>
            <person name="Horton D.L."/>
            <person name="Alikhan N.F."/>
            <person name="Baker D."/>
            <person name="Gharbi K."/>
            <person name="Hall N."/>
            <person name="Watson M."/>
            <person name="Adriaenssens E.M."/>
            <person name="Foster-Nyarko E."/>
            <person name="Jarju S."/>
            <person name="Secka A."/>
            <person name="Antonio M."/>
            <person name="Oren A."/>
            <person name="Chaudhuri R.R."/>
            <person name="La Ragione R."/>
            <person name="Hildebrand F."/>
            <person name="Pallen M.J."/>
        </authorList>
    </citation>
    <scope>NUCLEOTIDE SEQUENCE</scope>
    <source>
        <strain evidence="3">CHK33-5263</strain>
    </source>
</reference>
<keyword evidence="1" id="KW-0812">Transmembrane</keyword>
<organism evidence="3 4">
    <name type="scientific">Candidatus Gallimonas intestinigallinarum</name>
    <dbReference type="NCBI Taxonomy" id="2838604"/>
    <lineage>
        <taxon>Bacteria</taxon>
        <taxon>Bacillati</taxon>
        <taxon>Bacillota</taxon>
        <taxon>Clostridia</taxon>
        <taxon>Candidatus Gallimonas</taxon>
    </lineage>
</organism>
<protein>
    <submittedName>
        <fullName evidence="3">MBL fold metallo-hydrolase</fullName>
    </submittedName>
</protein>
<name>A0A9D2DW71_9FIRM</name>
<dbReference type="SUPFAM" id="SSF56281">
    <property type="entry name" value="Metallo-hydrolase/oxidoreductase"/>
    <property type="match status" value="1"/>
</dbReference>
<evidence type="ECO:0000256" key="1">
    <source>
        <dbReference type="SAM" id="Phobius"/>
    </source>
</evidence>
<evidence type="ECO:0000259" key="2">
    <source>
        <dbReference type="Pfam" id="PF00753"/>
    </source>
</evidence>
<dbReference type="Gene3D" id="3.60.15.10">
    <property type="entry name" value="Ribonuclease Z/Hydroxyacylglutathione hydrolase-like"/>
    <property type="match status" value="1"/>
</dbReference>
<dbReference type="PANTHER" id="PTHR30619">
    <property type="entry name" value="DNA INTERNALIZATION/COMPETENCE PROTEIN COMEC/REC2"/>
    <property type="match status" value="1"/>
</dbReference>
<dbReference type="AlphaFoldDB" id="A0A9D2DW71"/>
<dbReference type="Pfam" id="PF00753">
    <property type="entry name" value="Lactamase_B"/>
    <property type="match status" value="1"/>
</dbReference>
<gene>
    <name evidence="3" type="ORF">H9812_01335</name>
</gene>
<proteinExistence type="predicted"/>
<accession>A0A9D2DW71</accession>
<feature type="domain" description="Metallo-beta-lactamase" evidence="2">
    <location>
        <begin position="95"/>
        <end position="151"/>
    </location>
</feature>
<evidence type="ECO:0000313" key="4">
    <source>
        <dbReference type="Proteomes" id="UP000824044"/>
    </source>
</evidence>
<evidence type="ECO:0000313" key="3">
    <source>
        <dbReference type="EMBL" id="HIZ24109.1"/>
    </source>
</evidence>
<dbReference type="InterPro" id="IPR052159">
    <property type="entry name" value="Competence_DNA_uptake"/>
</dbReference>
<dbReference type="InterPro" id="IPR036866">
    <property type="entry name" value="RibonucZ/Hydroxyglut_hydro"/>
</dbReference>
<dbReference type="InterPro" id="IPR001279">
    <property type="entry name" value="Metallo-B-lactamas"/>
</dbReference>
<dbReference type="Proteomes" id="UP000824044">
    <property type="component" value="Unassembled WGS sequence"/>
</dbReference>